<feature type="transmembrane region" description="Helical" evidence="8">
    <location>
        <begin position="242"/>
        <end position="268"/>
    </location>
</feature>
<evidence type="ECO:0000256" key="3">
    <source>
        <dbReference type="ARBA" id="ARBA00022679"/>
    </source>
</evidence>
<dbReference type="RefSeq" id="XP_004232541.1">
    <property type="nucleotide sequence ID" value="XM_004232493.5"/>
</dbReference>
<dbReference type="Proteomes" id="UP000004994">
    <property type="component" value="Chromosome 2"/>
</dbReference>
<dbReference type="PANTHER" id="PTHR22883:SF463">
    <property type="entry name" value="S-ACYLTRANSFERASE"/>
    <property type="match status" value="1"/>
</dbReference>
<keyword evidence="5 8" id="KW-1133">Transmembrane helix</keyword>
<dbReference type="OrthoDB" id="9909019at2759"/>
<evidence type="ECO:0000313" key="10">
    <source>
        <dbReference type="EnsemblPlants" id="Solyc02g083150.3.1"/>
    </source>
</evidence>
<feature type="transmembrane region" description="Helical" evidence="8">
    <location>
        <begin position="38"/>
        <end position="56"/>
    </location>
</feature>
<protein>
    <recommendedName>
        <fullName evidence="8">S-acyltransferase</fullName>
        <ecNumber evidence="8">2.3.1.225</ecNumber>
    </recommendedName>
    <alternativeName>
        <fullName evidence="8">Palmitoyltransferase</fullName>
    </alternativeName>
</protein>
<dbReference type="InParanoid" id="A0A3Q7F6D9"/>
<dbReference type="KEGG" id="sly:101249879"/>
<evidence type="ECO:0000256" key="1">
    <source>
        <dbReference type="ARBA" id="ARBA00004127"/>
    </source>
</evidence>
<dbReference type="GO" id="GO:0005783">
    <property type="term" value="C:endoplasmic reticulum"/>
    <property type="evidence" value="ECO:0000318"/>
    <property type="project" value="GO_Central"/>
</dbReference>
<name>A0A3Q7F6D9_SOLLC</name>
<organism evidence="10">
    <name type="scientific">Solanum lycopersicum</name>
    <name type="common">Tomato</name>
    <name type="synonym">Lycopersicon esculentum</name>
    <dbReference type="NCBI Taxonomy" id="4081"/>
    <lineage>
        <taxon>Eukaryota</taxon>
        <taxon>Viridiplantae</taxon>
        <taxon>Streptophyta</taxon>
        <taxon>Embryophyta</taxon>
        <taxon>Tracheophyta</taxon>
        <taxon>Spermatophyta</taxon>
        <taxon>Magnoliopsida</taxon>
        <taxon>eudicotyledons</taxon>
        <taxon>Gunneridae</taxon>
        <taxon>Pentapetalae</taxon>
        <taxon>asterids</taxon>
        <taxon>lamiids</taxon>
        <taxon>Solanales</taxon>
        <taxon>Solanaceae</taxon>
        <taxon>Solanoideae</taxon>
        <taxon>Solaneae</taxon>
        <taxon>Solanum</taxon>
        <taxon>Solanum subgen. Lycopersicon</taxon>
    </lineage>
</organism>
<dbReference type="GO" id="GO:0005794">
    <property type="term" value="C:Golgi apparatus"/>
    <property type="evidence" value="ECO:0000318"/>
    <property type="project" value="GO_Central"/>
</dbReference>
<dbReference type="GO" id="GO:0006612">
    <property type="term" value="P:protein targeting to membrane"/>
    <property type="evidence" value="ECO:0000318"/>
    <property type="project" value="GO_Central"/>
</dbReference>
<dbReference type="PANTHER" id="PTHR22883">
    <property type="entry name" value="ZINC FINGER DHHC DOMAIN CONTAINING PROTEIN"/>
    <property type="match status" value="1"/>
</dbReference>
<dbReference type="InterPro" id="IPR039859">
    <property type="entry name" value="PFA4/ZDH16/20/ERF2-like"/>
</dbReference>
<evidence type="ECO:0000259" key="9">
    <source>
        <dbReference type="Pfam" id="PF01529"/>
    </source>
</evidence>
<dbReference type="PROSITE" id="PS50216">
    <property type="entry name" value="DHHC"/>
    <property type="match status" value="1"/>
</dbReference>
<comment type="subcellular location">
    <subcellularLocation>
        <location evidence="1">Endomembrane system</location>
        <topology evidence="1">Multi-pass membrane protein</topology>
    </subcellularLocation>
</comment>
<dbReference type="PaxDb" id="4081-Solyc02g083150.2.1"/>
<evidence type="ECO:0000256" key="6">
    <source>
        <dbReference type="ARBA" id="ARBA00023136"/>
    </source>
</evidence>
<dbReference type="GO" id="GO:0019706">
    <property type="term" value="F:protein-cysteine S-palmitoyltransferase activity"/>
    <property type="evidence" value="ECO:0000318"/>
    <property type="project" value="GO_Central"/>
</dbReference>
<comment type="similarity">
    <text evidence="2 8">Belongs to the DHHC palmitoyltransferase family.</text>
</comment>
<dbReference type="Gramene" id="Solyc02g083150.3.1">
    <property type="protein sequence ID" value="Solyc02g083150.3.1"/>
    <property type="gene ID" value="Solyc02g083150.3"/>
</dbReference>
<reference evidence="10" key="1">
    <citation type="journal article" date="2012" name="Nature">
        <title>The tomato genome sequence provides insights into fleshy fruit evolution.</title>
        <authorList>
            <consortium name="Tomato Genome Consortium"/>
        </authorList>
    </citation>
    <scope>NUCLEOTIDE SEQUENCE [LARGE SCALE GENOMIC DNA]</scope>
    <source>
        <strain evidence="10">cv. Heinz 1706</strain>
    </source>
</reference>
<keyword evidence="4 8" id="KW-0812">Transmembrane</keyword>
<dbReference type="OMA" id="IRTWTCT"/>
<comment type="catalytic activity">
    <reaction evidence="8">
        <text>L-cysteinyl-[protein] + hexadecanoyl-CoA = S-hexadecanoyl-L-cysteinyl-[protein] + CoA</text>
        <dbReference type="Rhea" id="RHEA:36683"/>
        <dbReference type="Rhea" id="RHEA-COMP:10131"/>
        <dbReference type="Rhea" id="RHEA-COMP:11032"/>
        <dbReference type="ChEBI" id="CHEBI:29950"/>
        <dbReference type="ChEBI" id="CHEBI:57287"/>
        <dbReference type="ChEBI" id="CHEBI:57379"/>
        <dbReference type="ChEBI" id="CHEBI:74151"/>
        <dbReference type="EC" id="2.3.1.225"/>
    </reaction>
</comment>
<keyword evidence="3 8" id="KW-0808">Transferase</keyword>
<keyword evidence="6 8" id="KW-0472">Membrane</keyword>
<dbReference type="EnsemblPlants" id="Solyc02g083150.3.1">
    <property type="protein sequence ID" value="Solyc02g083150.3.1"/>
    <property type="gene ID" value="Solyc02g083150.3"/>
</dbReference>
<evidence type="ECO:0000256" key="2">
    <source>
        <dbReference type="ARBA" id="ARBA00008574"/>
    </source>
</evidence>
<dbReference type="Pfam" id="PF01529">
    <property type="entry name" value="DHHC"/>
    <property type="match status" value="1"/>
</dbReference>
<comment type="domain">
    <text evidence="8">The DHHC domain is required for palmitoyltransferase activity.</text>
</comment>
<evidence type="ECO:0000313" key="11">
    <source>
        <dbReference type="Proteomes" id="UP000004994"/>
    </source>
</evidence>
<proteinExistence type="inferred from homology"/>
<sequence>MGALCAGHSRDTLDRFSDRCLHVFPCLSDPARRSTCCLRIALVMLHLIYLGVLFVFDKDLIHKTKEEPWYTTVYLILFAATLAQYFITSGSSPGYVVDAMRAVNEADASCNRASITSKQPASSKNGDVVIAIDRNQLGSYLQGRGMIAWTKLVMDMYPSGTSLRGVTCSYCNVVQPPRAKHCHDCDKCVLQFDHHCVWLGTCIGQGNHCAFWWYICGETALSLWTGTLYIQFLKSDIYSKPWWLYAIMILLLATLFFCLIFLLLLLLFHSYLILTNQTTYELVRRRRIQYLRNIPERVYPFSNGACRNLYEFCCAQRSKYRMEPLPTGQELEDKLRPYTCSDVLSCRCCC</sequence>
<dbReference type="InterPro" id="IPR001594">
    <property type="entry name" value="Palmitoyltrfase_DHHC"/>
</dbReference>
<feature type="transmembrane region" description="Helical" evidence="8">
    <location>
        <begin position="211"/>
        <end position="230"/>
    </location>
</feature>
<feature type="domain" description="Palmitoyltransferase DHHC" evidence="9">
    <location>
        <begin position="167"/>
        <end position="284"/>
    </location>
</feature>
<dbReference type="AlphaFoldDB" id="A0A3Q7F6D9"/>
<accession>A0A3Q7F6D9</accession>
<keyword evidence="11" id="KW-1185">Reference proteome</keyword>
<dbReference type="EC" id="2.3.1.225" evidence="8"/>
<dbReference type="FunCoup" id="A0A3Q7F6D9">
    <property type="interactions" value="975"/>
</dbReference>
<evidence type="ECO:0000256" key="4">
    <source>
        <dbReference type="ARBA" id="ARBA00022692"/>
    </source>
</evidence>
<keyword evidence="7 8" id="KW-0012">Acyltransferase</keyword>
<evidence type="ECO:0000256" key="7">
    <source>
        <dbReference type="ARBA" id="ARBA00023315"/>
    </source>
</evidence>
<feature type="transmembrane region" description="Helical" evidence="8">
    <location>
        <begin position="68"/>
        <end position="87"/>
    </location>
</feature>
<dbReference type="GeneID" id="101249879"/>
<reference evidence="10" key="2">
    <citation type="submission" date="2019-01" db="UniProtKB">
        <authorList>
            <consortium name="EnsemblPlants"/>
        </authorList>
    </citation>
    <scope>IDENTIFICATION</scope>
    <source>
        <strain evidence="10">cv. Heinz 1706</strain>
    </source>
</reference>
<evidence type="ECO:0000256" key="8">
    <source>
        <dbReference type="RuleBase" id="RU079119"/>
    </source>
</evidence>
<dbReference type="SMR" id="A0A3Q7F6D9"/>
<gene>
    <name evidence="10" type="primary">LOC101249879</name>
</gene>
<evidence type="ECO:0000256" key="5">
    <source>
        <dbReference type="ARBA" id="ARBA00022989"/>
    </source>
</evidence>